<feature type="chain" id="PRO_5019011036" description="N-acetylglucosaminylphosphatidylinositol deacetylase" evidence="4">
    <location>
        <begin position="19"/>
        <end position="371"/>
    </location>
</feature>
<organism evidence="5 6">
    <name type="scientific">Aspergillus turcosus</name>
    <dbReference type="NCBI Taxonomy" id="1245748"/>
    <lineage>
        <taxon>Eukaryota</taxon>
        <taxon>Fungi</taxon>
        <taxon>Dikarya</taxon>
        <taxon>Ascomycota</taxon>
        <taxon>Pezizomycotina</taxon>
        <taxon>Eurotiomycetes</taxon>
        <taxon>Eurotiomycetidae</taxon>
        <taxon>Eurotiales</taxon>
        <taxon>Aspergillaceae</taxon>
        <taxon>Aspergillus</taxon>
        <taxon>Aspergillus subgen. Fumigati</taxon>
    </lineage>
</organism>
<dbReference type="EC" id="3.5.1.89" evidence="2"/>
<gene>
    <name evidence="5" type="ORF">CFD26_105539</name>
</gene>
<dbReference type="InterPro" id="IPR003737">
    <property type="entry name" value="GlcNAc_PI_deacetylase-related"/>
</dbReference>
<feature type="signal peptide" evidence="4">
    <location>
        <begin position="1"/>
        <end position="18"/>
    </location>
</feature>
<dbReference type="PANTHER" id="PTHR12993:SF23">
    <property type="entry name" value="N-ACETYLGLUCOSAMINYLPHOSPHATIDYLINOSITOL DEACETYLASE"/>
    <property type="match status" value="1"/>
</dbReference>
<evidence type="ECO:0000256" key="1">
    <source>
        <dbReference type="ARBA" id="ARBA00006066"/>
    </source>
</evidence>
<comment type="similarity">
    <text evidence="1">Belongs to the PIGL family.</text>
</comment>
<dbReference type="GO" id="GO:0005783">
    <property type="term" value="C:endoplasmic reticulum"/>
    <property type="evidence" value="ECO:0007669"/>
    <property type="project" value="TreeGrafter"/>
</dbReference>
<dbReference type="OrthoDB" id="203440at2759"/>
<proteinExistence type="inferred from homology"/>
<evidence type="ECO:0000256" key="2">
    <source>
        <dbReference type="ARBA" id="ARBA00012176"/>
    </source>
</evidence>
<dbReference type="Gene3D" id="3.40.50.10320">
    <property type="entry name" value="LmbE-like"/>
    <property type="match status" value="1"/>
</dbReference>
<evidence type="ECO:0000313" key="6">
    <source>
        <dbReference type="Proteomes" id="UP000215289"/>
    </source>
</evidence>
<dbReference type="SUPFAM" id="SSF102588">
    <property type="entry name" value="LmbE-like"/>
    <property type="match status" value="1"/>
</dbReference>
<dbReference type="PANTHER" id="PTHR12993">
    <property type="entry name" value="N-ACETYLGLUCOSAMINYL-PHOSPHATIDYLINOSITOL DE-N-ACETYLASE-RELATED"/>
    <property type="match status" value="1"/>
</dbReference>
<evidence type="ECO:0000313" key="5">
    <source>
        <dbReference type="EMBL" id="RLL96552.1"/>
    </source>
</evidence>
<evidence type="ECO:0000256" key="3">
    <source>
        <dbReference type="SAM" id="Phobius"/>
    </source>
</evidence>
<keyword evidence="3" id="KW-1133">Transmembrane helix</keyword>
<evidence type="ECO:0000256" key="4">
    <source>
        <dbReference type="SAM" id="SignalP"/>
    </source>
</evidence>
<keyword evidence="4" id="KW-0732">Signal</keyword>
<dbReference type="GO" id="GO:0000225">
    <property type="term" value="F:N-acetylglucosaminylphosphatidylinositol deacetylase activity"/>
    <property type="evidence" value="ECO:0007669"/>
    <property type="project" value="UniProtKB-EC"/>
</dbReference>
<keyword evidence="3" id="KW-0472">Membrane</keyword>
<feature type="transmembrane region" description="Helical" evidence="3">
    <location>
        <begin position="349"/>
        <end position="370"/>
    </location>
</feature>
<dbReference type="EMBL" id="NIDN02000107">
    <property type="protein sequence ID" value="RLL96552.1"/>
    <property type="molecule type" value="Genomic_DNA"/>
</dbReference>
<dbReference type="STRING" id="1245748.A0A421D382"/>
<keyword evidence="6" id="KW-1185">Reference proteome</keyword>
<reference evidence="5 6" key="1">
    <citation type="submission" date="2018-08" db="EMBL/GenBank/DDBJ databases">
        <title>Draft genome sequences of two Aspergillus turcosus clinical strains isolated from bronchoalveolar lavage fluid: one azole-susceptible and the other azole-resistant.</title>
        <authorList>
            <person name="Parent-Michaud M."/>
            <person name="Dufresne P.J."/>
            <person name="Fournier E."/>
            <person name="Martineau C."/>
            <person name="Moreira S."/>
            <person name="Perkins V."/>
            <person name="De Repentigny L."/>
            <person name="Dufresne S.F."/>
        </authorList>
    </citation>
    <scope>NUCLEOTIDE SEQUENCE [LARGE SCALE GENOMIC DNA]</scope>
    <source>
        <strain evidence="5">HMR AF 1038</strain>
    </source>
</reference>
<dbReference type="Pfam" id="PF02585">
    <property type="entry name" value="PIG-L"/>
    <property type="match status" value="1"/>
</dbReference>
<dbReference type="AlphaFoldDB" id="A0A421D382"/>
<comment type="caution">
    <text evidence="5">The sequence shown here is derived from an EMBL/GenBank/DDBJ whole genome shotgun (WGS) entry which is preliminary data.</text>
</comment>
<name>A0A421D382_9EURO</name>
<dbReference type="Proteomes" id="UP000215289">
    <property type="component" value="Unassembled WGS sequence"/>
</dbReference>
<accession>A0A421D382</accession>
<keyword evidence="3" id="KW-0812">Transmembrane</keyword>
<protein>
    <recommendedName>
        <fullName evidence="2">N-acetylglucosaminylphosphatidylinositol deacetylase</fullName>
        <ecNumber evidence="2">3.5.1.89</ecNumber>
    </recommendedName>
</protein>
<sequence length="371" mass="39259">MRLHHFLLPIALTATAGAQSLNIVAHEDDDLLFFSPTLLHEVQSGLSVRTIFLTAGDAGQGADYWTSRQEGSKAAYAQMSGVANSWTQSDAGIPGFDIPMFTLDQNPGVTLVFLQLPDGNQGGEGFGSGSLQQLWQGDIDSLTSWGGSSYTKDDLVNVLRQLGDDLGYSHINTQDFVNGYGDGDHSDHHTTGYFVNEAFGDCASDASITAYMGYPVTSQPANINAATLGQKKAAFYTYGGYDRNTCHSDQTCSGRQEELWLQREYYVAEVDQSNCRTASAKASTKTSTMAATKASSKAATKASTKAVIPSASPTHSHKVIQMAAASMTASPSAAFQSGTPYVRFTGDSAHGMVVSGVLCVAVAILSAVALL</sequence>
<dbReference type="InterPro" id="IPR024078">
    <property type="entry name" value="LmbE-like_dom_sf"/>
</dbReference>